<protein>
    <submittedName>
        <fullName evidence="1">Uncharacterized protein</fullName>
    </submittedName>
</protein>
<dbReference type="Proteomes" id="UP000673691">
    <property type="component" value="Unassembled WGS sequence"/>
</dbReference>
<dbReference type="AlphaFoldDB" id="A0A8H7ZYH5"/>
<dbReference type="EMBL" id="JAEFCI010003284">
    <property type="protein sequence ID" value="KAG5461685.1"/>
    <property type="molecule type" value="Genomic_DNA"/>
</dbReference>
<evidence type="ECO:0000313" key="1">
    <source>
        <dbReference type="EMBL" id="KAG5461685.1"/>
    </source>
</evidence>
<name>A0A8H7ZYH5_9FUNG</name>
<keyword evidence="2" id="KW-1185">Reference proteome</keyword>
<gene>
    <name evidence="1" type="ORF">BJ554DRAFT_6080</name>
</gene>
<evidence type="ECO:0000313" key="2">
    <source>
        <dbReference type="Proteomes" id="UP000673691"/>
    </source>
</evidence>
<comment type="caution">
    <text evidence="1">The sequence shown here is derived from an EMBL/GenBank/DDBJ whole genome shotgun (WGS) entry which is preliminary data.</text>
</comment>
<sequence>MPTEMEDQVSSAFAGCQGLHFGVPRRCSGGASARPAGGFPRAETSFAFRRMTYELKF</sequence>
<proteinExistence type="predicted"/>
<accession>A0A8H7ZYH5</accession>
<reference evidence="1 2" key="1">
    <citation type="journal article" name="Sci. Rep.">
        <title>Genome-scale phylogenetic analyses confirm Olpidium as the closest living zoosporic fungus to the non-flagellated, terrestrial fungi.</title>
        <authorList>
            <person name="Chang Y."/>
            <person name="Rochon D."/>
            <person name="Sekimoto S."/>
            <person name="Wang Y."/>
            <person name="Chovatia M."/>
            <person name="Sandor L."/>
            <person name="Salamov A."/>
            <person name="Grigoriev I.V."/>
            <person name="Stajich J.E."/>
            <person name="Spatafora J.W."/>
        </authorList>
    </citation>
    <scope>NUCLEOTIDE SEQUENCE [LARGE SCALE GENOMIC DNA]</scope>
    <source>
        <strain evidence="1">S191</strain>
    </source>
</reference>
<organism evidence="1 2">
    <name type="scientific">Olpidium bornovanus</name>
    <dbReference type="NCBI Taxonomy" id="278681"/>
    <lineage>
        <taxon>Eukaryota</taxon>
        <taxon>Fungi</taxon>
        <taxon>Fungi incertae sedis</taxon>
        <taxon>Olpidiomycota</taxon>
        <taxon>Olpidiomycotina</taxon>
        <taxon>Olpidiomycetes</taxon>
        <taxon>Olpidiales</taxon>
        <taxon>Olpidiaceae</taxon>
        <taxon>Olpidium</taxon>
    </lineage>
</organism>